<comment type="caution">
    <text evidence="9">The sequence shown here is derived from an EMBL/GenBank/DDBJ whole genome shotgun (WGS) entry which is preliminary data.</text>
</comment>
<feature type="transmembrane region" description="Helical" evidence="7">
    <location>
        <begin position="204"/>
        <end position="222"/>
    </location>
</feature>
<keyword evidence="2 7" id="KW-0813">Transport</keyword>
<keyword evidence="5 7" id="KW-1133">Transmembrane helix</keyword>
<evidence type="ECO:0000256" key="6">
    <source>
        <dbReference type="ARBA" id="ARBA00023136"/>
    </source>
</evidence>
<dbReference type="PANTHER" id="PTHR30151">
    <property type="entry name" value="ALKANE SULFONATE ABC TRANSPORTER-RELATED, MEMBRANE SUBUNIT"/>
    <property type="match status" value="1"/>
</dbReference>
<evidence type="ECO:0000256" key="3">
    <source>
        <dbReference type="ARBA" id="ARBA00022475"/>
    </source>
</evidence>
<dbReference type="InterPro" id="IPR000515">
    <property type="entry name" value="MetI-like"/>
</dbReference>
<feature type="transmembrane region" description="Helical" evidence="7">
    <location>
        <begin position="83"/>
        <end position="103"/>
    </location>
</feature>
<accession>A0A8S8XCB0</accession>
<dbReference type="PROSITE" id="PS50928">
    <property type="entry name" value="ABC_TM1"/>
    <property type="match status" value="1"/>
</dbReference>
<feature type="transmembrane region" description="Helical" evidence="7">
    <location>
        <begin position="242"/>
        <end position="268"/>
    </location>
</feature>
<organism evidence="9 10">
    <name type="scientific">Roseiterribacter gracilis</name>
    <dbReference type="NCBI Taxonomy" id="2812848"/>
    <lineage>
        <taxon>Bacteria</taxon>
        <taxon>Pseudomonadati</taxon>
        <taxon>Pseudomonadota</taxon>
        <taxon>Alphaproteobacteria</taxon>
        <taxon>Rhodospirillales</taxon>
        <taxon>Roseiterribacteraceae</taxon>
        <taxon>Roseiterribacter</taxon>
    </lineage>
</organism>
<dbReference type="GO" id="GO:0005886">
    <property type="term" value="C:plasma membrane"/>
    <property type="evidence" value="ECO:0007669"/>
    <property type="project" value="UniProtKB-SubCell"/>
</dbReference>
<feature type="transmembrane region" description="Helical" evidence="7">
    <location>
        <begin position="110"/>
        <end position="135"/>
    </location>
</feature>
<dbReference type="Pfam" id="PF00528">
    <property type="entry name" value="BPD_transp_1"/>
    <property type="match status" value="1"/>
</dbReference>
<proteinExistence type="inferred from homology"/>
<feature type="domain" description="ABC transmembrane type-1" evidence="8">
    <location>
        <begin position="71"/>
        <end position="263"/>
    </location>
</feature>
<evidence type="ECO:0000256" key="7">
    <source>
        <dbReference type="RuleBase" id="RU363032"/>
    </source>
</evidence>
<comment type="similarity">
    <text evidence="7">Belongs to the binding-protein-dependent transport system permease family.</text>
</comment>
<dbReference type="CDD" id="cd06261">
    <property type="entry name" value="TM_PBP2"/>
    <property type="match status" value="1"/>
</dbReference>
<gene>
    <name evidence="9" type="ORF">TMPK1_15360</name>
</gene>
<feature type="transmembrane region" description="Helical" evidence="7">
    <location>
        <begin position="141"/>
        <end position="161"/>
    </location>
</feature>
<dbReference type="PANTHER" id="PTHR30151:SF20">
    <property type="entry name" value="ABC TRANSPORTER PERMEASE PROTEIN HI_0355-RELATED"/>
    <property type="match status" value="1"/>
</dbReference>
<keyword evidence="6 7" id="KW-0472">Membrane</keyword>
<comment type="subcellular location">
    <subcellularLocation>
        <location evidence="1 7">Cell membrane</location>
        <topology evidence="1 7">Multi-pass membrane protein</topology>
    </subcellularLocation>
</comment>
<dbReference type="SUPFAM" id="SSF161098">
    <property type="entry name" value="MetI-like"/>
    <property type="match status" value="1"/>
</dbReference>
<dbReference type="Gene3D" id="1.10.3720.10">
    <property type="entry name" value="MetI-like"/>
    <property type="match status" value="1"/>
</dbReference>
<dbReference type="GO" id="GO:0055085">
    <property type="term" value="P:transmembrane transport"/>
    <property type="evidence" value="ECO:0007669"/>
    <property type="project" value="InterPro"/>
</dbReference>
<keyword evidence="10" id="KW-1185">Reference proteome</keyword>
<keyword evidence="4 7" id="KW-0812">Transmembrane</keyword>
<evidence type="ECO:0000259" key="8">
    <source>
        <dbReference type="PROSITE" id="PS50928"/>
    </source>
</evidence>
<dbReference type="Proteomes" id="UP000681075">
    <property type="component" value="Unassembled WGS sequence"/>
</dbReference>
<dbReference type="InterPro" id="IPR035906">
    <property type="entry name" value="MetI-like_sf"/>
</dbReference>
<dbReference type="AlphaFoldDB" id="A0A8S8XCB0"/>
<evidence type="ECO:0000256" key="1">
    <source>
        <dbReference type="ARBA" id="ARBA00004651"/>
    </source>
</evidence>
<dbReference type="RefSeq" id="WP_420242407.1">
    <property type="nucleotide sequence ID" value="NZ_BOPV01000001.1"/>
</dbReference>
<evidence type="ECO:0000256" key="2">
    <source>
        <dbReference type="ARBA" id="ARBA00022448"/>
    </source>
</evidence>
<keyword evidence="3" id="KW-1003">Cell membrane</keyword>
<name>A0A8S8XCB0_9PROT</name>
<evidence type="ECO:0000313" key="9">
    <source>
        <dbReference type="EMBL" id="GIL39299.1"/>
    </source>
</evidence>
<evidence type="ECO:0000256" key="4">
    <source>
        <dbReference type="ARBA" id="ARBA00022692"/>
    </source>
</evidence>
<dbReference type="EMBL" id="BOPV01000001">
    <property type="protein sequence ID" value="GIL39299.1"/>
    <property type="molecule type" value="Genomic_DNA"/>
</dbReference>
<reference evidence="9" key="1">
    <citation type="submission" date="2021-02" db="EMBL/GenBank/DDBJ databases">
        <title>Genome sequence of Rhodospirillales sp. strain TMPK1 isolated from soil.</title>
        <authorList>
            <person name="Nakai R."/>
            <person name="Kusada H."/>
            <person name="Tamaki H."/>
        </authorList>
    </citation>
    <scope>NUCLEOTIDE SEQUENCE</scope>
    <source>
        <strain evidence="9">TMPK1</strain>
    </source>
</reference>
<sequence>MRSRALPIATALLLVLALWYVAAAALNWTQANGDLLGTMSLAKPLLPAPHQIAIEFWNSTAGQRIDSKRSLVFHAAVTASSTLVGFALGVAIGLLLAIVLVHVRVLDRALLPWIVASQTVPILAIAPMIVVVFGALGLTGLLPKAVIAAYLSFFPVVIGVAKGLRAPDQLQLDLLHTYDASRRRVLAVLRWPAAMRFLFPSLKVAIAASTVGAIVAELPTGAESGLGARLLAGSYYGQTLQIWAALAMASLLAASGVGVVVLCERLVIRARGGRL</sequence>
<protein>
    <submittedName>
        <fullName evidence="9">ABC transporter permease</fullName>
    </submittedName>
</protein>
<evidence type="ECO:0000256" key="5">
    <source>
        <dbReference type="ARBA" id="ARBA00022989"/>
    </source>
</evidence>
<evidence type="ECO:0000313" key="10">
    <source>
        <dbReference type="Proteomes" id="UP000681075"/>
    </source>
</evidence>